<dbReference type="EMBL" id="FWXR01000009">
    <property type="protein sequence ID" value="SMC83069.1"/>
    <property type="molecule type" value="Genomic_DNA"/>
</dbReference>
<evidence type="ECO:0000259" key="3">
    <source>
        <dbReference type="Pfam" id="PF06155"/>
    </source>
</evidence>
<dbReference type="InterPro" id="IPR010376">
    <property type="entry name" value="GBBH-like_N"/>
</dbReference>
<keyword evidence="2" id="KW-0408">Iron</keyword>
<evidence type="ECO:0000256" key="2">
    <source>
        <dbReference type="ARBA" id="ARBA00023004"/>
    </source>
</evidence>
<accession>A0A1W2CD39</accession>
<evidence type="ECO:0000313" key="4">
    <source>
        <dbReference type="EMBL" id="SMC83069.1"/>
    </source>
</evidence>
<sequence>MLSAEFLRVLSPSAEVRGHSPADRKTVFGKRQVTIANITPVGNYAVRILFSDGHDTGIYTWTYLRELAEERDARWETYLAELREKGLSRD</sequence>
<reference evidence="4 5" key="1">
    <citation type="submission" date="2017-04" db="EMBL/GenBank/DDBJ databases">
        <authorList>
            <person name="Afonso C.L."/>
            <person name="Miller P.J."/>
            <person name="Scott M.A."/>
            <person name="Spackman E."/>
            <person name="Goraichik I."/>
            <person name="Dimitrov K.M."/>
            <person name="Suarez D.L."/>
            <person name="Swayne D.E."/>
        </authorList>
    </citation>
    <scope>NUCLEOTIDE SEQUENCE [LARGE SCALE GENOMIC DNA]</scope>
    <source>
        <strain evidence="4 5">CGMCC 1.10972</strain>
    </source>
</reference>
<feature type="domain" description="Gamma-butyrobetaine hydroxylase-like N-terminal" evidence="3">
    <location>
        <begin position="2"/>
        <end position="65"/>
    </location>
</feature>
<dbReference type="Gene3D" id="3.30.2020.30">
    <property type="match status" value="1"/>
</dbReference>
<dbReference type="InterPro" id="IPR038492">
    <property type="entry name" value="GBBH-like_N_sf"/>
</dbReference>
<dbReference type="GO" id="GO:0046872">
    <property type="term" value="F:metal ion binding"/>
    <property type="evidence" value="ECO:0007669"/>
    <property type="project" value="UniProtKB-KW"/>
</dbReference>
<proteinExistence type="predicted"/>
<protein>
    <submittedName>
        <fullName evidence="4">DUF971 family protein</fullName>
    </submittedName>
</protein>
<keyword evidence="5" id="KW-1185">Reference proteome</keyword>
<dbReference type="PANTHER" id="PTHR35303">
    <property type="entry name" value="OS02G0197800 PROTEIN"/>
    <property type="match status" value="1"/>
</dbReference>
<keyword evidence="1" id="KW-0479">Metal-binding</keyword>
<dbReference type="PANTHER" id="PTHR35303:SF5">
    <property type="entry name" value="OS02G0197800 PROTEIN"/>
    <property type="match status" value="1"/>
</dbReference>
<evidence type="ECO:0000256" key="1">
    <source>
        <dbReference type="ARBA" id="ARBA00022723"/>
    </source>
</evidence>
<evidence type="ECO:0000313" key="5">
    <source>
        <dbReference type="Proteomes" id="UP000192656"/>
    </source>
</evidence>
<dbReference type="AlphaFoldDB" id="A0A1W2CD39"/>
<dbReference type="Pfam" id="PF06155">
    <property type="entry name" value="GBBH-like_N"/>
    <property type="match status" value="1"/>
</dbReference>
<dbReference type="Proteomes" id="UP000192656">
    <property type="component" value="Unassembled WGS sequence"/>
</dbReference>
<name>A0A1W2CD39_9HYPH</name>
<organism evidence="4 5">
    <name type="scientific">Fulvimarina manganoxydans</name>
    <dbReference type="NCBI Taxonomy" id="937218"/>
    <lineage>
        <taxon>Bacteria</taxon>
        <taxon>Pseudomonadati</taxon>
        <taxon>Pseudomonadota</taxon>
        <taxon>Alphaproteobacteria</taxon>
        <taxon>Hyphomicrobiales</taxon>
        <taxon>Aurantimonadaceae</taxon>
        <taxon>Fulvimarina</taxon>
    </lineage>
</organism>
<gene>
    <name evidence="4" type="ORF">SAMN06297251_109100</name>
</gene>
<dbReference type="STRING" id="937218.SAMN06297251_109100"/>